<evidence type="ECO:0000256" key="1">
    <source>
        <dbReference type="ARBA" id="ARBA00004651"/>
    </source>
</evidence>
<accession>A0A401YHT4</accession>
<dbReference type="EMBL" id="BIFH01000015">
    <property type="protein sequence ID" value="GCD94166.1"/>
    <property type="molecule type" value="Genomic_DNA"/>
</dbReference>
<evidence type="ECO:0000256" key="3">
    <source>
        <dbReference type="ARBA" id="ARBA00022692"/>
    </source>
</evidence>
<organism evidence="8 9">
    <name type="scientific">Embleya hyalina</name>
    <dbReference type="NCBI Taxonomy" id="516124"/>
    <lineage>
        <taxon>Bacteria</taxon>
        <taxon>Bacillati</taxon>
        <taxon>Actinomycetota</taxon>
        <taxon>Actinomycetes</taxon>
        <taxon>Kitasatosporales</taxon>
        <taxon>Streptomycetaceae</taxon>
        <taxon>Embleya</taxon>
    </lineage>
</organism>
<name>A0A401YHT4_9ACTN</name>
<keyword evidence="9" id="KW-1185">Reference proteome</keyword>
<feature type="transmembrane region" description="Helical" evidence="6">
    <location>
        <begin position="198"/>
        <end position="224"/>
    </location>
</feature>
<feature type="transmembrane region" description="Helical" evidence="6">
    <location>
        <begin position="543"/>
        <end position="562"/>
    </location>
</feature>
<dbReference type="Pfam" id="PF03176">
    <property type="entry name" value="MMPL"/>
    <property type="match status" value="2"/>
</dbReference>
<feature type="transmembrane region" description="Helical" evidence="6">
    <location>
        <begin position="244"/>
        <end position="264"/>
    </location>
</feature>
<dbReference type="SUPFAM" id="SSF82866">
    <property type="entry name" value="Multidrug efflux transporter AcrB transmembrane domain"/>
    <property type="match status" value="2"/>
</dbReference>
<evidence type="ECO:0000256" key="4">
    <source>
        <dbReference type="ARBA" id="ARBA00022989"/>
    </source>
</evidence>
<dbReference type="PANTHER" id="PTHR33406">
    <property type="entry name" value="MEMBRANE PROTEIN MJ1562-RELATED"/>
    <property type="match status" value="1"/>
</dbReference>
<dbReference type="PANTHER" id="PTHR33406:SF13">
    <property type="entry name" value="MEMBRANE PROTEIN YDFJ"/>
    <property type="match status" value="1"/>
</dbReference>
<feature type="transmembrane region" description="Helical" evidence="6">
    <location>
        <begin position="569"/>
        <end position="590"/>
    </location>
</feature>
<dbReference type="InterPro" id="IPR050545">
    <property type="entry name" value="Mycobact_MmpL"/>
</dbReference>
<sequence length="743" mass="78261">MPGIPFEEGEVIVEGRNVITKAARWSAVHPWWALALWLVVVLGALTVGAATGTRQATSSDLSIGQSGRAAAIAKSGGLQVRAVENILVTPYVGKLDVAKARAAAEETVSGLKGDKGIASIGEPILASDGSALLVPVTLNGDPETADSRVRPLLDSVEKTQEAHSDVHVELVGEGSIRAGLNDLLDDGRRRATVLSLPVTLLVMVFVFGAMVAASVPVVLGLSSVLTGLGLWGAASQLVPDPGPVTHIIVLVGMAIGVDYSLFYLKRQREERALGANEVDAIEVAAATSGHAVLVSGLVVMVSMCALYFAGHIAFQAMATGAILVVAIAIGASLTVLPAMLSKFGRYLDKPRVPLVWRLTQNGGVKPRLWSAMLKPSLRHPVLALVLSVGVLLALALPALGLRLKATGIDDLPKSIPAMQANERLTKSFPSPADTHTIAVKVSADRAAELRTAVAALVDRTRHDDLFVQIPQPLVRTSADGTVSTIAVGTRFKSSSGKARESLMKLREDIAPNALGGVQGAEFAVGGSDVAYDVDYRANVVAKMPWVLGVALAMTFLVMAVAFRSLVLALITVVLNVLSAVASFGLLALIFQRTWAEGILHFQSTGRVVAWLPLMLFVILLGLSMDYHVFVVSRIREAARGGLGIRDAVEQGITRTAGVVTGAAMVMVSVFALLASLNFIEFKQLGVGMAGAVLLDATLIRIVALPAVVMLVGWNTWWPSRLAHQRCTRRPRMPAVVAEGTSVP</sequence>
<feature type="transmembrane region" description="Helical" evidence="6">
    <location>
        <begin position="610"/>
        <end position="631"/>
    </location>
</feature>
<protein>
    <submittedName>
        <fullName evidence="8">Membrane protein</fullName>
    </submittedName>
</protein>
<feature type="transmembrane region" description="Helical" evidence="6">
    <location>
        <begin position="381"/>
        <end position="401"/>
    </location>
</feature>
<dbReference type="GO" id="GO:0005886">
    <property type="term" value="C:plasma membrane"/>
    <property type="evidence" value="ECO:0007669"/>
    <property type="project" value="UniProtKB-SubCell"/>
</dbReference>
<evidence type="ECO:0000256" key="6">
    <source>
        <dbReference type="SAM" id="Phobius"/>
    </source>
</evidence>
<evidence type="ECO:0000256" key="5">
    <source>
        <dbReference type="ARBA" id="ARBA00023136"/>
    </source>
</evidence>
<dbReference type="Gene3D" id="1.20.1640.10">
    <property type="entry name" value="Multidrug efflux transporter AcrB transmembrane domain"/>
    <property type="match status" value="2"/>
</dbReference>
<proteinExistence type="predicted"/>
<feature type="domain" description="Membrane transport protein MMPL" evidence="7">
    <location>
        <begin position="411"/>
        <end position="730"/>
    </location>
</feature>
<keyword evidence="3 6" id="KW-0812">Transmembrane</keyword>
<feature type="transmembrane region" description="Helical" evidence="6">
    <location>
        <begin position="652"/>
        <end position="678"/>
    </location>
</feature>
<feature type="domain" description="Membrane transport protein MMPL" evidence="7">
    <location>
        <begin position="84"/>
        <end position="376"/>
    </location>
</feature>
<reference evidence="8 9" key="1">
    <citation type="submission" date="2018-12" db="EMBL/GenBank/DDBJ databases">
        <title>Draft genome sequence of Embleya hyalina NBRC 13850T.</title>
        <authorList>
            <person name="Komaki H."/>
            <person name="Hosoyama A."/>
            <person name="Kimura A."/>
            <person name="Ichikawa N."/>
            <person name="Tamura T."/>
        </authorList>
    </citation>
    <scope>NUCLEOTIDE SEQUENCE [LARGE SCALE GENOMIC DNA]</scope>
    <source>
        <strain evidence="8 9">NBRC 13850</strain>
    </source>
</reference>
<evidence type="ECO:0000259" key="7">
    <source>
        <dbReference type="Pfam" id="PF03176"/>
    </source>
</evidence>
<keyword evidence="5 6" id="KW-0472">Membrane</keyword>
<feature type="transmembrane region" description="Helical" evidence="6">
    <location>
        <begin position="320"/>
        <end position="340"/>
    </location>
</feature>
<dbReference type="InterPro" id="IPR004869">
    <property type="entry name" value="MMPL_dom"/>
</dbReference>
<evidence type="ECO:0000256" key="2">
    <source>
        <dbReference type="ARBA" id="ARBA00022475"/>
    </source>
</evidence>
<comment type="subcellular location">
    <subcellularLocation>
        <location evidence="1">Cell membrane</location>
        <topology evidence="1">Multi-pass membrane protein</topology>
    </subcellularLocation>
</comment>
<keyword evidence="4 6" id="KW-1133">Transmembrane helix</keyword>
<comment type="caution">
    <text evidence="8">The sequence shown here is derived from an EMBL/GenBank/DDBJ whole genome shotgun (WGS) entry which is preliminary data.</text>
</comment>
<gene>
    <name evidence="8" type="ORF">EHYA_01825</name>
</gene>
<feature type="transmembrane region" description="Helical" evidence="6">
    <location>
        <begin position="291"/>
        <end position="314"/>
    </location>
</feature>
<keyword evidence="2" id="KW-1003">Cell membrane</keyword>
<evidence type="ECO:0000313" key="8">
    <source>
        <dbReference type="EMBL" id="GCD94166.1"/>
    </source>
</evidence>
<feature type="transmembrane region" description="Helical" evidence="6">
    <location>
        <begin position="31"/>
        <end position="50"/>
    </location>
</feature>
<dbReference type="AlphaFoldDB" id="A0A401YHT4"/>
<feature type="transmembrane region" description="Helical" evidence="6">
    <location>
        <begin position="698"/>
        <end position="717"/>
    </location>
</feature>
<evidence type="ECO:0000313" key="9">
    <source>
        <dbReference type="Proteomes" id="UP000286931"/>
    </source>
</evidence>
<dbReference type="Proteomes" id="UP000286931">
    <property type="component" value="Unassembled WGS sequence"/>
</dbReference>